<dbReference type="GO" id="GO:0005886">
    <property type="term" value="C:plasma membrane"/>
    <property type="evidence" value="ECO:0007669"/>
    <property type="project" value="UniProtKB-SubCell"/>
</dbReference>
<dbReference type="InterPro" id="IPR000160">
    <property type="entry name" value="GGDEF_dom"/>
</dbReference>
<comment type="cofactor">
    <cofactor evidence="2">
        <name>Mn(2+)</name>
        <dbReference type="ChEBI" id="CHEBI:29035"/>
    </cofactor>
    <text evidence="2">For phosphodiesterase activity, probably binds 2 Mn(2+) per subunit.</text>
</comment>
<feature type="binding site" evidence="2">
    <location>
        <position position="512"/>
    </location>
    <ligand>
        <name>Mn(2+)</name>
        <dbReference type="ChEBI" id="CHEBI:29035"/>
        <label>2</label>
    </ligand>
</feature>
<evidence type="ECO:0000256" key="3">
    <source>
        <dbReference type="SAM" id="Phobius"/>
    </source>
</evidence>
<keyword evidence="1" id="KW-0378">Hydrolase</keyword>
<gene>
    <name evidence="5" type="ORF">H8S62_06770</name>
</gene>
<dbReference type="EC" id="3.1.4.-" evidence="1"/>
<dbReference type="AlphaFoldDB" id="A0A8J6JC28"/>
<dbReference type="Pfam" id="PF02272">
    <property type="entry name" value="DHHA1"/>
    <property type="match status" value="1"/>
</dbReference>
<dbReference type="Pfam" id="PF01368">
    <property type="entry name" value="DHH"/>
    <property type="match status" value="1"/>
</dbReference>
<evidence type="ECO:0000259" key="4">
    <source>
        <dbReference type="PROSITE" id="PS50887"/>
    </source>
</evidence>
<evidence type="ECO:0000256" key="2">
    <source>
        <dbReference type="PIRSR" id="PIRSR026583-50"/>
    </source>
</evidence>
<feature type="transmembrane region" description="Helical" evidence="3">
    <location>
        <begin position="17"/>
        <end position="50"/>
    </location>
</feature>
<dbReference type="SMART" id="SM00267">
    <property type="entry name" value="GGDEF"/>
    <property type="match status" value="1"/>
</dbReference>
<keyword evidence="3" id="KW-1133">Transmembrane helix</keyword>
<dbReference type="GO" id="GO:0046872">
    <property type="term" value="F:metal ion binding"/>
    <property type="evidence" value="ECO:0007669"/>
    <property type="project" value="UniProtKB-KW"/>
</dbReference>
<keyword evidence="3" id="KW-0812">Transmembrane</keyword>
<dbReference type="Gene3D" id="3.10.310.30">
    <property type="match status" value="1"/>
</dbReference>
<dbReference type="Pfam" id="PF24898">
    <property type="entry name" value="GGDEF_GdpP"/>
    <property type="match status" value="1"/>
</dbReference>
<keyword evidence="1 3" id="KW-0472">Membrane</keyword>
<dbReference type="InterPro" id="IPR051319">
    <property type="entry name" value="Oligoribo/pAp-PDE_c-di-AMP_PDE"/>
</dbReference>
<feature type="binding site" evidence="2">
    <location>
        <position position="360"/>
    </location>
    <ligand>
        <name>Mn(2+)</name>
        <dbReference type="ChEBI" id="CHEBI:29035"/>
        <label>1</label>
    </ligand>
</feature>
<dbReference type="GO" id="GO:0016787">
    <property type="term" value="F:hydrolase activity"/>
    <property type="evidence" value="ECO:0007669"/>
    <property type="project" value="UniProtKB-UniRule"/>
</dbReference>
<dbReference type="InterPro" id="IPR043128">
    <property type="entry name" value="Rev_trsase/Diguanyl_cyclase"/>
</dbReference>
<dbReference type="EMBL" id="JACOPQ010000004">
    <property type="protein sequence ID" value="MBC5736711.1"/>
    <property type="molecule type" value="Genomic_DNA"/>
</dbReference>
<dbReference type="Gene3D" id="3.30.450.20">
    <property type="entry name" value="PAS domain"/>
    <property type="match status" value="1"/>
</dbReference>
<feature type="binding site" evidence="2">
    <location>
        <position position="364"/>
    </location>
    <ligand>
        <name>Mn(2+)</name>
        <dbReference type="ChEBI" id="CHEBI:29035"/>
        <label>1</label>
    </ligand>
</feature>
<feature type="binding site" evidence="2">
    <location>
        <position position="366"/>
    </location>
    <ligand>
        <name>Mn(2+)</name>
        <dbReference type="ChEBI" id="CHEBI:29035"/>
        <label>2</label>
    </ligand>
</feature>
<dbReference type="Gene3D" id="3.30.70.270">
    <property type="match status" value="1"/>
</dbReference>
<feature type="binding site" evidence="2">
    <location>
        <position position="433"/>
    </location>
    <ligand>
        <name>Mn(2+)</name>
        <dbReference type="ChEBI" id="CHEBI:29035"/>
        <label>2</label>
    </ligand>
</feature>
<dbReference type="Gene3D" id="3.90.1640.10">
    <property type="entry name" value="inorganic pyrophosphatase (n-terminal core)"/>
    <property type="match status" value="1"/>
</dbReference>
<dbReference type="InterPro" id="IPR038763">
    <property type="entry name" value="DHH_sf"/>
</dbReference>
<feature type="binding site" evidence="2">
    <location>
        <position position="457"/>
    </location>
    <ligand>
        <name>Mn(2+)</name>
        <dbReference type="ChEBI" id="CHEBI:29035"/>
        <label>2</label>
    </ligand>
</feature>
<comment type="caution">
    <text evidence="5">The sequence shown here is derived from an EMBL/GenBank/DDBJ whole genome shotgun (WGS) entry which is preliminary data.</text>
</comment>
<proteinExistence type="inferred from homology"/>
<dbReference type="InterPro" id="IPR003156">
    <property type="entry name" value="DHHA1_dom"/>
</dbReference>
<name>A0A8J6JC28_9FIRM</name>
<dbReference type="FunFam" id="3.90.1640.10:FF:000002">
    <property type="entry name" value="Cyclic-di-AMP phosphodiesterase"/>
    <property type="match status" value="1"/>
</dbReference>
<dbReference type="GO" id="GO:0003676">
    <property type="term" value="F:nucleic acid binding"/>
    <property type="evidence" value="ECO:0007669"/>
    <property type="project" value="UniProtKB-UniRule"/>
</dbReference>
<feature type="domain" description="GGDEF" evidence="4">
    <location>
        <begin position="189"/>
        <end position="317"/>
    </location>
</feature>
<keyword evidence="6" id="KW-1185">Reference proteome</keyword>
<accession>A0A8J6JC28</accession>
<comment type="catalytic activity">
    <reaction evidence="1">
        <text>3',3'-c-di-AMP + H2O = 5'-O-phosphonoadenylyl-(3'-&gt;5')-adenosine + H(+)</text>
        <dbReference type="Rhea" id="RHEA:54420"/>
        <dbReference type="ChEBI" id="CHEBI:15377"/>
        <dbReference type="ChEBI" id="CHEBI:15378"/>
        <dbReference type="ChEBI" id="CHEBI:71500"/>
        <dbReference type="ChEBI" id="CHEBI:138171"/>
    </reaction>
</comment>
<dbReference type="RefSeq" id="WP_186918831.1">
    <property type="nucleotide sequence ID" value="NZ_JACOPQ010000004.1"/>
</dbReference>
<evidence type="ECO:0000313" key="6">
    <source>
        <dbReference type="Proteomes" id="UP000607645"/>
    </source>
</evidence>
<organism evidence="5 6">
    <name type="scientific">Lawsonibacter faecis</name>
    <dbReference type="NCBI Taxonomy" id="2763052"/>
    <lineage>
        <taxon>Bacteria</taxon>
        <taxon>Bacillati</taxon>
        <taxon>Bacillota</taxon>
        <taxon>Clostridia</taxon>
        <taxon>Eubacteriales</taxon>
        <taxon>Oscillospiraceae</taxon>
        <taxon>Lawsonibacter</taxon>
    </lineage>
</organism>
<evidence type="ECO:0000313" key="5">
    <source>
        <dbReference type="EMBL" id="MBC5736711.1"/>
    </source>
</evidence>
<comment type="similarity">
    <text evidence="1">Belongs to the GdpP/PdeA phosphodiesterase family.</text>
</comment>
<dbReference type="InterPro" id="IPR014528">
    <property type="entry name" value="GdpP/PdeA"/>
</dbReference>
<dbReference type="PANTHER" id="PTHR47618">
    <property type="entry name" value="BIFUNCTIONAL OLIGORIBONUCLEASE AND PAP PHOSPHATASE NRNA"/>
    <property type="match status" value="1"/>
</dbReference>
<dbReference type="InterPro" id="IPR001667">
    <property type="entry name" value="DDH_dom"/>
</dbReference>
<comment type="subcellular location">
    <subcellularLocation>
        <location evidence="1">Cell membrane</location>
    </subcellularLocation>
</comment>
<keyword evidence="1" id="KW-1003">Cell membrane</keyword>
<sequence length="663" mass="73747">MKKKNKLSHLLEPSLRLYFIALVLFTVASAFFNIYLTIAEAAVVVMLYLYFRRSNNRRKREILKYIDNVTCNIDVATKDTMVNAPLPMVIFKPETDEVIWSNERFLALTGEREHLFDTKLSAAVPDFSSRWLMEGKNECPTEVHVGDSRFMVFGHLVRTDDKNRQSFLATTYWVDVTEFSMVREEYYAARPVAAIVQLDNYEELLKGLTDNASSALLSEINARLDEWASPVGGIFCRYTRDHYLLVFEERYLAQLQEGKFSILDSVHEVVNSKGIPASISIGIGKDADTFEELFQFANLSIDMALSRGGDQAVVKNKFTFEFYGGRSKELEKRTKVKSRVMANALSELVGSASHVFIMGHKYPDLDCIGAAAGVMSVCRKRGVPAHIIRESGQNPASGMVEKLSALPEYKEAFITAQDALILADANCLLVVVDTNRPEQVSAEELLLSCNKVAVIDHHRRAATYIANAALNFHEPYASSASELVTELLQYIMEPADLLRTEAEALLAGIVLDTKQFTMRTGGRTFEAAAFLRRSGADTWDVKKLFQNDLEGTIARYDIIQNARMYRNDIAIARVDHTVGRVTAAQAADELLNIAGIDASFVLFPDGDRVIISARSMGDTNVQVVLEKLGGGGNGATAGAQVPGTVDEVTKNLLRAIDQYFEDE</sequence>
<protein>
    <recommendedName>
        <fullName evidence="1">Cyclic-di-AMP phosphodiesterase</fullName>
        <ecNumber evidence="1">3.1.4.-</ecNumber>
    </recommendedName>
</protein>
<feature type="binding site" evidence="2">
    <location>
        <position position="433"/>
    </location>
    <ligand>
        <name>Mn(2+)</name>
        <dbReference type="ChEBI" id="CHEBI:29035"/>
        <label>1</label>
    </ligand>
</feature>
<dbReference type="PANTHER" id="PTHR47618:SF2">
    <property type="entry name" value="CYCLIC-DI-AMP PHOSPHODIESTERASE GDPP"/>
    <property type="match status" value="1"/>
</dbReference>
<dbReference type="SUPFAM" id="SSF64182">
    <property type="entry name" value="DHH phosphoesterases"/>
    <property type="match status" value="1"/>
</dbReference>
<keyword evidence="2" id="KW-0464">Manganese</keyword>
<comment type="function">
    <text evidence="1">Has phosphodiesterase (PDE) activity against cyclic-di-AMP (c-di-AMP).</text>
</comment>
<evidence type="ECO:0000256" key="1">
    <source>
        <dbReference type="PIRNR" id="PIRNR026583"/>
    </source>
</evidence>
<reference evidence="5" key="1">
    <citation type="submission" date="2020-08" db="EMBL/GenBank/DDBJ databases">
        <title>Genome public.</title>
        <authorList>
            <person name="Liu C."/>
            <person name="Sun Q."/>
        </authorList>
    </citation>
    <scope>NUCLEOTIDE SEQUENCE</scope>
    <source>
        <strain evidence="5">NSJ-52</strain>
    </source>
</reference>
<dbReference type="Proteomes" id="UP000607645">
    <property type="component" value="Unassembled WGS sequence"/>
</dbReference>
<dbReference type="PROSITE" id="PS50887">
    <property type="entry name" value="GGDEF"/>
    <property type="match status" value="1"/>
</dbReference>
<dbReference type="PIRSF" id="PIRSF026583">
    <property type="entry name" value="YybT"/>
    <property type="match status" value="1"/>
</dbReference>
<keyword evidence="2" id="KW-0479">Metal-binding</keyword>